<comment type="catalytic activity">
    <reaction evidence="6">
        <text>a quinone + sn-glycerol 3-phosphate = dihydroxyacetone phosphate + a quinol</text>
        <dbReference type="Rhea" id="RHEA:18977"/>
        <dbReference type="ChEBI" id="CHEBI:24646"/>
        <dbReference type="ChEBI" id="CHEBI:57597"/>
        <dbReference type="ChEBI" id="CHEBI:57642"/>
        <dbReference type="ChEBI" id="CHEBI:132124"/>
        <dbReference type="EC" id="1.1.5.3"/>
    </reaction>
</comment>
<dbReference type="InterPro" id="IPR000447">
    <property type="entry name" value="G3P_DH_FAD-dep"/>
</dbReference>
<evidence type="ECO:0000256" key="2">
    <source>
        <dbReference type="ARBA" id="ARBA00007330"/>
    </source>
</evidence>
<dbReference type="Gene3D" id="6.10.250.1890">
    <property type="match status" value="1"/>
</dbReference>
<evidence type="ECO:0000313" key="9">
    <source>
        <dbReference type="EMBL" id="SCM69802.1"/>
    </source>
</evidence>
<evidence type="ECO:0000256" key="4">
    <source>
        <dbReference type="ARBA" id="ARBA00022827"/>
    </source>
</evidence>
<name>A0A1M4N4I0_9RHOB</name>
<dbReference type="Gene3D" id="1.10.8.870">
    <property type="entry name" value="Alpha-glycerophosphate oxidase, cap domain"/>
    <property type="match status" value="1"/>
</dbReference>
<comment type="cofactor">
    <cofactor evidence="1 6">
        <name>FAD</name>
        <dbReference type="ChEBI" id="CHEBI:57692"/>
    </cofactor>
</comment>
<dbReference type="InterPro" id="IPR031656">
    <property type="entry name" value="DAO_C"/>
</dbReference>
<accession>A0A1M4N4I0</accession>
<dbReference type="EC" id="1.1.5.3" evidence="6"/>
<dbReference type="InterPro" id="IPR006076">
    <property type="entry name" value="FAD-dep_OxRdtase"/>
</dbReference>
<dbReference type="PRINTS" id="PR01001">
    <property type="entry name" value="FADG3PDH"/>
</dbReference>
<keyword evidence="10" id="KW-1185">Reference proteome</keyword>
<dbReference type="InterPro" id="IPR036188">
    <property type="entry name" value="FAD/NAD-bd_sf"/>
</dbReference>
<dbReference type="AlphaFoldDB" id="A0A1M4N4I0"/>
<feature type="domain" description="Alpha-glycerophosphate oxidase C-terminal" evidence="8">
    <location>
        <begin position="412"/>
        <end position="519"/>
    </location>
</feature>
<dbReference type="PANTHER" id="PTHR11985">
    <property type="entry name" value="GLYCEROL-3-PHOSPHATE DEHYDROGENASE"/>
    <property type="match status" value="1"/>
</dbReference>
<dbReference type="GO" id="GO:0004368">
    <property type="term" value="F:glycerol-3-phosphate dehydrogenase (quinone) activity"/>
    <property type="evidence" value="ECO:0007669"/>
    <property type="project" value="UniProtKB-EC"/>
</dbReference>
<sequence length="534" mass="59799">MSASGETQQIYDLFIIGGGINGCGIARDASGRGLSVALAEMNDLASATSSSSTKLFHGGLRYLEYFEIRLVREALIEREVLLKAMPHISWPMRFVLPYHKDMRFENSTPTSRILNTVMPWMKGRRPAWLIRLGLFMYDNLGGREILPGTSTVDLTQGPEGAPLQERFEKAYEYSDCWVEDSRLVVLNARDAEARGAEIMTRTKVMSCVRVDDMWEVIVQDTNTGVQRRFRAKMLVNAGGPWVGDIIHGKIRSNSTEGVRLVRGSHIVTRKLYDHDKCYFFQGTDGRIIFAIPYEQDFTLIGTTDAEHTDPSIKPECTDEERDYLLSFASDYFKQPVTRDDIVWSYSGVRPLYDDGASSATAATRDYTLKVDAVGGAPVLNVFGGKITTYRRLAESALEHIQEYFPQAPGTWTAGVALPGGNFAVSDTEKLIADLQQKYPFLTPFWARRLIRAYGAEASEVLGDVREAEQLGRDFGATLTEAEVRWLMEREYAQTAEDVVWRRSKLGLRLTAEQVAALDQWMSDARSIGAAQAAQ</sequence>
<evidence type="ECO:0000256" key="1">
    <source>
        <dbReference type="ARBA" id="ARBA00001974"/>
    </source>
</evidence>
<gene>
    <name evidence="9" type="ORF">KARMA_4045</name>
</gene>
<dbReference type="Pfam" id="PF01266">
    <property type="entry name" value="DAO"/>
    <property type="match status" value="1"/>
</dbReference>
<dbReference type="NCBIfam" id="NF008899">
    <property type="entry name" value="PRK12266.1"/>
    <property type="match status" value="1"/>
</dbReference>
<keyword evidence="4" id="KW-0274">FAD</keyword>
<keyword evidence="3 6" id="KW-0285">Flavoprotein</keyword>
<reference evidence="10" key="1">
    <citation type="submission" date="2016-09" db="EMBL/GenBank/DDBJ databases">
        <authorList>
            <person name="Wibberg D."/>
        </authorList>
    </citation>
    <scope>NUCLEOTIDE SEQUENCE [LARGE SCALE GENOMIC DNA]</scope>
</reference>
<evidence type="ECO:0000313" key="10">
    <source>
        <dbReference type="Proteomes" id="UP000184085"/>
    </source>
</evidence>
<evidence type="ECO:0000259" key="8">
    <source>
        <dbReference type="Pfam" id="PF16901"/>
    </source>
</evidence>
<feature type="domain" description="FAD dependent oxidoreductase" evidence="7">
    <location>
        <begin position="12"/>
        <end position="389"/>
    </location>
</feature>
<dbReference type="SUPFAM" id="SSF54373">
    <property type="entry name" value="FAD-linked reductases, C-terminal domain"/>
    <property type="match status" value="1"/>
</dbReference>
<protein>
    <recommendedName>
        <fullName evidence="6">Glycerol-3-phosphate dehydrogenase</fullName>
        <ecNumber evidence="6">1.1.5.3</ecNumber>
    </recommendedName>
</protein>
<proteinExistence type="inferred from homology"/>
<evidence type="ECO:0000259" key="7">
    <source>
        <dbReference type="Pfam" id="PF01266"/>
    </source>
</evidence>
<dbReference type="Gene3D" id="3.30.9.10">
    <property type="entry name" value="D-Amino Acid Oxidase, subunit A, domain 2"/>
    <property type="match status" value="1"/>
</dbReference>
<evidence type="ECO:0000256" key="5">
    <source>
        <dbReference type="ARBA" id="ARBA00023002"/>
    </source>
</evidence>
<evidence type="ECO:0000256" key="6">
    <source>
        <dbReference type="RuleBase" id="RU361217"/>
    </source>
</evidence>
<comment type="similarity">
    <text evidence="2 6">Belongs to the FAD-dependent glycerol-3-phosphate dehydrogenase family.</text>
</comment>
<dbReference type="Proteomes" id="UP000184085">
    <property type="component" value="Unassembled WGS sequence"/>
</dbReference>
<dbReference type="GO" id="GO:0009331">
    <property type="term" value="C:glycerol-3-phosphate dehydrogenase (FAD) complex"/>
    <property type="evidence" value="ECO:0007669"/>
    <property type="project" value="UniProtKB-UniRule"/>
</dbReference>
<keyword evidence="5 6" id="KW-0560">Oxidoreductase</keyword>
<organism evidence="9 10">
    <name type="scientific">Donghicola eburneus</name>
    <dbReference type="NCBI Taxonomy" id="393278"/>
    <lineage>
        <taxon>Bacteria</taxon>
        <taxon>Pseudomonadati</taxon>
        <taxon>Pseudomonadota</taxon>
        <taxon>Alphaproteobacteria</taxon>
        <taxon>Rhodobacterales</taxon>
        <taxon>Roseobacteraceae</taxon>
        <taxon>Donghicola</taxon>
    </lineage>
</organism>
<dbReference type="Gene3D" id="3.50.50.60">
    <property type="entry name" value="FAD/NAD(P)-binding domain"/>
    <property type="match status" value="1"/>
</dbReference>
<dbReference type="PROSITE" id="PS00978">
    <property type="entry name" value="FAD_G3PDH_2"/>
    <property type="match status" value="1"/>
</dbReference>
<dbReference type="Pfam" id="PF16901">
    <property type="entry name" value="DAO_C"/>
    <property type="match status" value="1"/>
</dbReference>
<dbReference type="PROSITE" id="PS00977">
    <property type="entry name" value="FAD_G3PDH_1"/>
    <property type="match status" value="1"/>
</dbReference>
<dbReference type="EMBL" id="FMJB01000066">
    <property type="protein sequence ID" value="SCM69802.1"/>
    <property type="molecule type" value="Genomic_DNA"/>
</dbReference>
<evidence type="ECO:0000256" key="3">
    <source>
        <dbReference type="ARBA" id="ARBA00022630"/>
    </source>
</evidence>
<dbReference type="InterPro" id="IPR038299">
    <property type="entry name" value="DAO_C_sf"/>
</dbReference>
<dbReference type="SUPFAM" id="SSF51905">
    <property type="entry name" value="FAD/NAD(P)-binding domain"/>
    <property type="match status" value="1"/>
</dbReference>
<dbReference type="PANTHER" id="PTHR11985:SF15">
    <property type="entry name" value="GLYCEROL-3-PHOSPHATE DEHYDROGENASE, MITOCHONDRIAL"/>
    <property type="match status" value="1"/>
</dbReference>
<dbReference type="GO" id="GO:0046168">
    <property type="term" value="P:glycerol-3-phosphate catabolic process"/>
    <property type="evidence" value="ECO:0007669"/>
    <property type="project" value="TreeGrafter"/>
</dbReference>
<dbReference type="RefSeq" id="WP_072709825.1">
    <property type="nucleotide sequence ID" value="NZ_FMJB01000066.1"/>
</dbReference>
<dbReference type="NCBIfam" id="NF009906">
    <property type="entry name" value="PRK13369.1"/>
    <property type="match status" value="1"/>
</dbReference>